<feature type="region of interest" description="Disordered" evidence="10">
    <location>
        <begin position="19"/>
        <end position="43"/>
    </location>
</feature>
<evidence type="ECO:0000256" key="6">
    <source>
        <dbReference type="ARBA" id="ARBA00022968"/>
    </source>
</evidence>
<organism evidence="12 13">
    <name type="scientific">Mya arenaria</name>
    <name type="common">Soft-shell clam</name>
    <dbReference type="NCBI Taxonomy" id="6604"/>
    <lineage>
        <taxon>Eukaryota</taxon>
        <taxon>Metazoa</taxon>
        <taxon>Spiralia</taxon>
        <taxon>Lophotrochozoa</taxon>
        <taxon>Mollusca</taxon>
        <taxon>Bivalvia</taxon>
        <taxon>Autobranchia</taxon>
        <taxon>Heteroconchia</taxon>
        <taxon>Euheterodonta</taxon>
        <taxon>Imparidentia</taxon>
        <taxon>Neoheterodontei</taxon>
        <taxon>Myida</taxon>
        <taxon>Myoidea</taxon>
        <taxon>Myidae</taxon>
        <taxon>Mya</taxon>
    </lineage>
</organism>
<dbReference type="Gene3D" id="3.90.550.50">
    <property type="match status" value="1"/>
</dbReference>
<evidence type="ECO:0000256" key="7">
    <source>
        <dbReference type="ARBA" id="ARBA00022989"/>
    </source>
</evidence>
<dbReference type="PANTHER" id="PTHR11214:SF364">
    <property type="entry name" value="HEXOSYLTRANSFERASE"/>
    <property type="match status" value="1"/>
</dbReference>
<evidence type="ECO:0000256" key="5">
    <source>
        <dbReference type="ARBA" id="ARBA00022692"/>
    </source>
</evidence>
<name>A0ABY7F9G4_MYAAR</name>
<gene>
    <name evidence="12" type="ORF">MAR_031912</name>
</gene>
<evidence type="ECO:0000256" key="9">
    <source>
        <dbReference type="ARBA" id="ARBA00023136"/>
    </source>
</evidence>
<feature type="compositionally biased region" description="Polar residues" evidence="10">
    <location>
        <begin position="24"/>
        <end position="35"/>
    </location>
</feature>
<proteinExistence type="inferred from homology"/>
<keyword evidence="6" id="KW-0735">Signal-anchor</keyword>
<dbReference type="PANTHER" id="PTHR11214">
    <property type="entry name" value="BETA-1,3-N-ACETYLGLUCOSAMINYLTRANSFERASE"/>
    <property type="match status" value="1"/>
</dbReference>
<accession>A0ABY7F9G4</accession>
<keyword evidence="3" id="KW-0328">Glycosyltransferase</keyword>
<dbReference type="Proteomes" id="UP001164746">
    <property type="component" value="Chromosome 10"/>
</dbReference>
<keyword evidence="8" id="KW-0333">Golgi apparatus</keyword>
<keyword evidence="9 11" id="KW-0472">Membrane</keyword>
<evidence type="ECO:0000256" key="10">
    <source>
        <dbReference type="SAM" id="MobiDB-lite"/>
    </source>
</evidence>
<keyword evidence="13" id="KW-1185">Reference proteome</keyword>
<evidence type="ECO:0000256" key="1">
    <source>
        <dbReference type="ARBA" id="ARBA00004323"/>
    </source>
</evidence>
<keyword evidence="4" id="KW-0808">Transferase</keyword>
<evidence type="ECO:0000313" key="13">
    <source>
        <dbReference type="Proteomes" id="UP001164746"/>
    </source>
</evidence>
<protein>
    <submittedName>
        <fullName evidence="12">B3GT1-like protein</fullName>
    </submittedName>
</protein>
<reference evidence="12" key="1">
    <citation type="submission" date="2022-11" db="EMBL/GenBank/DDBJ databases">
        <title>Centuries of genome instability and evolution in soft-shell clam transmissible cancer (bioRxiv).</title>
        <authorList>
            <person name="Hart S.F.M."/>
            <person name="Yonemitsu M.A."/>
            <person name="Giersch R.M."/>
            <person name="Beal B.F."/>
            <person name="Arriagada G."/>
            <person name="Davis B.W."/>
            <person name="Ostrander E.A."/>
            <person name="Goff S.P."/>
            <person name="Metzger M.J."/>
        </authorList>
    </citation>
    <scope>NUCLEOTIDE SEQUENCE</scope>
    <source>
        <strain evidence="12">MELC-2E11</strain>
        <tissue evidence="12">Siphon/mantle</tissue>
    </source>
</reference>
<dbReference type="EMBL" id="CP111021">
    <property type="protein sequence ID" value="WAR17318.1"/>
    <property type="molecule type" value="Genomic_DNA"/>
</dbReference>
<evidence type="ECO:0000256" key="3">
    <source>
        <dbReference type="ARBA" id="ARBA00022676"/>
    </source>
</evidence>
<keyword evidence="7 11" id="KW-1133">Transmembrane helix</keyword>
<dbReference type="InterPro" id="IPR002659">
    <property type="entry name" value="Glyco_trans_31"/>
</dbReference>
<keyword evidence="5 11" id="KW-0812">Transmembrane</keyword>
<dbReference type="SUPFAM" id="SSF53448">
    <property type="entry name" value="Nucleotide-diphospho-sugar transferases"/>
    <property type="match status" value="1"/>
</dbReference>
<dbReference type="Pfam" id="PF01762">
    <property type="entry name" value="Galactosyl_T"/>
    <property type="match status" value="2"/>
</dbReference>
<evidence type="ECO:0000256" key="11">
    <source>
        <dbReference type="SAM" id="Phobius"/>
    </source>
</evidence>
<evidence type="ECO:0000256" key="2">
    <source>
        <dbReference type="ARBA" id="ARBA00008661"/>
    </source>
</evidence>
<evidence type="ECO:0000313" key="12">
    <source>
        <dbReference type="EMBL" id="WAR17318.1"/>
    </source>
</evidence>
<comment type="subcellular location">
    <subcellularLocation>
        <location evidence="1">Golgi apparatus membrane</location>
        <topology evidence="1">Single-pass type II membrane protein</topology>
    </subcellularLocation>
</comment>
<sequence length="673" mass="76742">MDMVVRDVNVDLYMNESRMPLNNKADNQRSTTGNKTSEEIVTESSETDDFGNIKYSSKNKRKACCHDCFLHEFEYIIDNPSICSNIRRETAKLFIFVFTEHSNIDKRTAVRRTWLSVSKNNTSEVRYAFVLGETEDTHLRDVILKENEIYHDIIKENFKDSYRNLTYKTILGLKWVTEKCPTVQFVMKTDDDVFVNIKSLMLLLNSSNDLRKNDAIIGACKLIAEPIRDSHSKWYASVHSFSDNLYPGYCSGTGYVMSSNVAKALYKISSNVPFFHLEDVYIALCMKFLGYKLTPTNGFLAYYKANLCEYKHMDVVTVHVGNRKCSTVQFVMKTDDDVFLNVRSLMLMLNSSNKLGKNNAIIGACKLIAEPIRDSHSKWYASVHSFSDNLYPGYCSGTGYVMSSNVAKALYKISSNVPFFYLEDIYIALCMKHLGFRLISTKGFMASHKANLCEYKHMSVVTVHDCLTMAGYTHLKNNRAAIIAIAICGVFIILFGNSILDKGMKLELIVNNINFVDKIVREGDADLYMIGCRKPFCNNSEIQRLSIEYKTSGEIVADSSGVEADDFGNIKYSSKNKRKDSCYDCFIHEFKYIIDNPNLCNGNGRHTAKLFIFVFTEHSNIDKRTAVRRTWLSVSKNNTSEVRYAFVLGETEDKHLRDAVMKMKSTMTSSRKS</sequence>
<comment type="similarity">
    <text evidence="2">Belongs to the glycosyltransferase 31 family.</text>
</comment>
<dbReference type="InterPro" id="IPR029044">
    <property type="entry name" value="Nucleotide-diphossugar_trans"/>
</dbReference>
<evidence type="ECO:0000256" key="8">
    <source>
        <dbReference type="ARBA" id="ARBA00023034"/>
    </source>
</evidence>
<evidence type="ECO:0000256" key="4">
    <source>
        <dbReference type="ARBA" id="ARBA00022679"/>
    </source>
</evidence>
<feature type="transmembrane region" description="Helical" evidence="11">
    <location>
        <begin position="480"/>
        <end position="500"/>
    </location>
</feature>